<dbReference type="InParanoid" id="A0A6M4H9V8"/>
<dbReference type="SMART" id="SM00671">
    <property type="entry name" value="SEL1"/>
    <property type="match status" value="14"/>
</dbReference>
<protein>
    <recommendedName>
        <fullName evidence="4">TPR repeat</fullName>
    </recommendedName>
</protein>
<gene>
    <name evidence="2" type="ORF">DSM104440_01650</name>
</gene>
<reference evidence="2 3" key="1">
    <citation type="submission" date="2020-04" db="EMBL/GenBank/DDBJ databases">
        <title>Usitatibacter rugosus gen. nov., sp. nov. and Usitatibacter palustris sp. nov., novel members of Usitatibacteraceae fam. nov. within the order Nitrosomonadales isolated from soil.</title>
        <authorList>
            <person name="Huber K.J."/>
            <person name="Neumann-Schaal M."/>
            <person name="Geppert A."/>
            <person name="Luckner M."/>
            <person name="Wanner G."/>
            <person name="Overmann J."/>
        </authorList>
    </citation>
    <scope>NUCLEOTIDE SEQUENCE [LARGE SCALE GENOMIC DNA]</scope>
    <source>
        <strain evidence="2 3">Swamp67</strain>
    </source>
</reference>
<dbReference type="SUPFAM" id="SSF81901">
    <property type="entry name" value="HCP-like"/>
    <property type="match status" value="4"/>
</dbReference>
<dbReference type="InterPro" id="IPR011990">
    <property type="entry name" value="TPR-like_helical_dom_sf"/>
</dbReference>
<accession>A0A6M4H9V8</accession>
<evidence type="ECO:0000256" key="1">
    <source>
        <dbReference type="SAM" id="SignalP"/>
    </source>
</evidence>
<dbReference type="PANTHER" id="PTHR11102:SF160">
    <property type="entry name" value="ERAD-ASSOCIATED E3 UBIQUITIN-PROTEIN LIGASE COMPONENT HRD3"/>
    <property type="match status" value="1"/>
</dbReference>
<dbReference type="Pfam" id="PF08238">
    <property type="entry name" value="Sel1"/>
    <property type="match status" value="14"/>
</dbReference>
<dbReference type="KEGG" id="upl:DSM104440_01650"/>
<dbReference type="Gene3D" id="1.25.40.10">
    <property type="entry name" value="Tetratricopeptide repeat domain"/>
    <property type="match status" value="5"/>
</dbReference>
<dbReference type="InterPro" id="IPR006597">
    <property type="entry name" value="Sel1-like"/>
</dbReference>
<feature type="signal peptide" evidence="1">
    <location>
        <begin position="1"/>
        <end position="21"/>
    </location>
</feature>
<dbReference type="PANTHER" id="PTHR11102">
    <property type="entry name" value="SEL-1-LIKE PROTEIN"/>
    <property type="match status" value="1"/>
</dbReference>
<evidence type="ECO:0008006" key="4">
    <source>
        <dbReference type="Google" id="ProtNLM"/>
    </source>
</evidence>
<proteinExistence type="predicted"/>
<keyword evidence="1" id="KW-0732">Signal</keyword>
<dbReference type="Proteomes" id="UP000503096">
    <property type="component" value="Chromosome"/>
</dbReference>
<dbReference type="EMBL" id="CP053073">
    <property type="protein sequence ID" value="QJR14837.1"/>
    <property type="molecule type" value="Genomic_DNA"/>
</dbReference>
<evidence type="ECO:0000313" key="3">
    <source>
        <dbReference type="Proteomes" id="UP000503096"/>
    </source>
</evidence>
<dbReference type="InterPro" id="IPR050767">
    <property type="entry name" value="Sel1_AlgK"/>
</dbReference>
<keyword evidence="3" id="KW-1185">Reference proteome</keyword>
<evidence type="ECO:0000313" key="2">
    <source>
        <dbReference type="EMBL" id="QJR14837.1"/>
    </source>
</evidence>
<dbReference type="AlphaFoldDB" id="A0A6M4H9V8"/>
<sequence>MMEVRALLACLLCLLPVCAAAQRPLPARLACSSAATVLTDPKYPGYPTALETFDAVLKKAVPVCTQAVQENPGDELSTASAATVLVFASDLEGAVAQARVAASKESRDGLNLLGVLQVQGHGLPRDPGAGAELIRKAWRKGSPLATYNLGVLYAEGIGVPKDAAEAFKYYHGAANERDLPAMLRVAQCYAEGRGVAADREKADAWWRKAAEQFDIEVRDHPGRLRERTDIDSARLVAWLTAKANAGEPWAQAFLGRLHEYGKFMDRNLAVAMNWYRKAAEQDYPLAEGALGHMYAIGSGVPVDRDESLRWSYRWWGRLCEKERTAPAGTNECDRLAGDRYDPQRATPGVSSMCLAFVAESAVTACRAAVRASPSTVRFRAQLARALGHAGQFAEARREATTAANSGSTMAMVLLGALEQAGTAKPLSETRPAALAWYRRAAASGQNEQALRLAQSMEEPNSEQARDLQAKLMKLSEERLAATPQGSYQDQLRAKAEAGDAEAQFNLAASHETFGPKPNYEEAFKWYMKAAAQGHAGAQYSLAWMYKGGFGVKADPEEAIRLYRMGAETGGTQPRWELAKMLRDKGDYAGARIQLDRLVLSDDLRAIVELGQWYEGGVGVALDMKEAVRWYDRAVSRSPWAKFRLAAIYTEGKGVPRNDALAFKYWRELAESNRDARNNLGVMYASGRGVAKNEATAMALFLEAAKMGSYHAIGNLQPMYEADTGRPADAKDALAYYRKGADVGVPSAQYKLGMLYLKDGPTQDYRQALDWLTRAGSNGDKRAFEAVADMYEQGLGVEKNAQMARLYRAAAAKDVPQWAGPPPGFVFGAGVDQSRQVAIRSAGSGVAAAARGDMSWSVVLSKPMYTPRERSR</sequence>
<feature type="chain" id="PRO_5026909384" description="TPR repeat" evidence="1">
    <location>
        <begin position="22"/>
        <end position="871"/>
    </location>
</feature>
<name>A0A6M4H9V8_9PROT</name>
<organism evidence="2 3">
    <name type="scientific">Usitatibacter palustris</name>
    <dbReference type="NCBI Taxonomy" id="2732487"/>
    <lineage>
        <taxon>Bacteria</taxon>
        <taxon>Pseudomonadati</taxon>
        <taxon>Pseudomonadota</taxon>
        <taxon>Betaproteobacteria</taxon>
        <taxon>Nitrosomonadales</taxon>
        <taxon>Usitatibacteraceae</taxon>
        <taxon>Usitatibacter</taxon>
    </lineage>
</organism>